<evidence type="ECO:0000313" key="1">
    <source>
        <dbReference type="EMBL" id="MBX71394.1"/>
    </source>
</evidence>
<reference evidence="1" key="1">
    <citation type="submission" date="2018-02" db="EMBL/GenBank/DDBJ databases">
        <title>Rhizophora mucronata_Transcriptome.</title>
        <authorList>
            <person name="Meera S.P."/>
            <person name="Sreeshan A."/>
            <person name="Augustine A."/>
        </authorList>
    </citation>
    <scope>NUCLEOTIDE SEQUENCE</scope>
    <source>
        <tissue evidence="1">Leaf</tissue>
    </source>
</reference>
<dbReference type="EMBL" id="GGEC01090910">
    <property type="protein sequence ID" value="MBX71394.1"/>
    <property type="molecule type" value="Transcribed_RNA"/>
</dbReference>
<protein>
    <submittedName>
        <fullName evidence="1">Uncharacterized protein</fullName>
    </submittedName>
</protein>
<proteinExistence type="predicted"/>
<sequence length="39" mass="4633">MCMKTEIKMLTITTSVEVSRKTTWYLCLFYSFQCNAWAC</sequence>
<name>A0A2P2QWX9_RHIMU</name>
<organism evidence="1">
    <name type="scientific">Rhizophora mucronata</name>
    <name type="common">Asiatic mangrove</name>
    <dbReference type="NCBI Taxonomy" id="61149"/>
    <lineage>
        <taxon>Eukaryota</taxon>
        <taxon>Viridiplantae</taxon>
        <taxon>Streptophyta</taxon>
        <taxon>Embryophyta</taxon>
        <taxon>Tracheophyta</taxon>
        <taxon>Spermatophyta</taxon>
        <taxon>Magnoliopsida</taxon>
        <taxon>eudicotyledons</taxon>
        <taxon>Gunneridae</taxon>
        <taxon>Pentapetalae</taxon>
        <taxon>rosids</taxon>
        <taxon>fabids</taxon>
        <taxon>Malpighiales</taxon>
        <taxon>Rhizophoraceae</taxon>
        <taxon>Rhizophora</taxon>
    </lineage>
</organism>
<dbReference type="AlphaFoldDB" id="A0A2P2QWX9"/>
<accession>A0A2P2QWX9</accession>